<evidence type="ECO:0000259" key="2">
    <source>
        <dbReference type="SMART" id="SM01037"/>
    </source>
</evidence>
<dbReference type="CDD" id="cd07816">
    <property type="entry name" value="Bet_v1-like"/>
    <property type="match status" value="1"/>
</dbReference>
<gene>
    <name evidence="3" type="ORF">ACH5RR_036339</name>
</gene>
<reference evidence="3 4" key="1">
    <citation type="submission" date="2024-11" db="EMBL/GenBank/DDBJ databases">
        <title>A near-complete genome assembly of Cinchona calisaya.</title>
        <authorList>
            <person name="Lian D.C."/>
            <person name="Zhao X.W."/>
            <person name="Wei L."/>
        </authorList>
    </citation>
    <scope>NUCLEOTIDE SEQUENCE [LARGE SCALE GENOMIC DNA]</scope>
    <source>
        <tissue evidence="3">Nenye</tissue>
    </source>
</reference>
<dbReference type="SMART" id="SM01037">
    <property type="entry name" value="Bet_v_1"/>
    <property type="match status" value="1"/>
</dbReference>
<dbReference type="EMBL" id="JBJUIK010000015">
    <property type="protein sequence ID" value="KAL3501890.1"/>
    <property type="molecule type" value="Genomic_DNA"/>
</dbReference>
<evidence type="ECO:0000256" key="1">
    <source>
        <dbReference type="ARBA" id="ARBA00038242"/>
    </source>
</evidence>
<dbReference type="Pfam" id="PF00407">
    <property type="entry name" value="Bet_v_1"/>
    <property type="match status" value="1"/>
</dbReference>
<organism evidence="3 4">
    <name type="scientific">Cinchona calisaya</name>
    <dbReference type="NCBI Taxonomy" id="153742"/>
    <lineage>
        <taxon>Eukaryota</taxon>
        <taxon>Viridiplantae</taxon>
        <taxon>Streptophyta</taxon>
        <taxon>Embryophyta</taxon>
        <taxon>Tracheophyta</taxon>
        <taxon>Spermatophyta</taxon>
        <taxon>Magnoliopsida</taxon>
        <taxon>eudicotyledons</taxon>
        <taxon>Gunneridae</taxon>
        <taxon>Pentapetalae</taxon>
        <taxon>asterids</taxon>
        <taxon>lamiids</taxon>
        <taxon>Gentianales</taxon>
        <taxon>Rubiaceae</taxon>
        <taxon>Cinchonoideae</taxon>
        <taxon>Cinchoneae</taxon>
        <taxon>Cinchona</taxon>
    </lineage>
</organism>
<dbReference type="InterPro" id="IPR052006">
    <property type="entry name" value="MLP-like"/>
</dbReference>
<dbReference type="AlphaFoldDB" id="A0ABD2Y4U7"/>
<dbReference type="InterPro" id="IPR000916">
    <property type="entry name" value="Bet_v_I/MLP"/>
</dbReference>
<dbReference type="Gene3D" id="3.30.530.20">
    <property type="match status" value="1"/>
</dbReference>
<sequence length="153" mass="17333">MSNNNLSGKLVAEIELKSDGDEYFHSFGGKAHQLPDLVNHQINSIDVHEGDWKTEGSLKLWTYVIDGKVEVFQERLKIDEETKTINAVAVDGDCMKHYKNYVVTLQVISRDGSSFAKFSIEYEKLNENEPTPTKYLEWLVHTGKDVDASLVKA</sequence>
<protein>
    <recommendedName>
        <fullName evidence="2">Bet v I/Major latex protein domain-containing protein</fullName>
    </recommendedName>
</protein>
<dbReference type="PANTHER" id="PTHR31338:SF16">
    <property type="entry name" value="POLYKETIDE CYCLASE_DEHYDRASE AND LIPID TRANSPORT SUPERFAMILY PROTEIN"/>
    <property type="match status" value="1"/>
</dbReference>
<name>A0ABD2Y4U7_9GENT</name>
<comment type="similarity">
    <text evidence="1">Belongs to the MLP family.</text>
</comment>
<evidence type="ECO:0000313" key="4">
    <source>
        <dbReference type="Proteomes" id="UP001630127"/>
    </source>
</evidence>
<comment type="caution">
    <text evidence="3">The sequence shown here is derived from an EMBL/GenBank/DDBJ whole genome shotgun (WGS) entry which is preliminary data.</text>
</comment>
<keyword evidence="4" id="KW-1185">Reference proteome</keyword>
<feature type="domain" description="Bet v I/Major latex protein" evidence="2">
    <location>
        <begin position="5"/>
        <end position="153"/>
    </location>
</feature>
<evidence type="ECO:0000313" key="3">
    <source>
        <dbReference type="EMBL" id="KAL3501890.1"/>
    </source>
</evidence>
<dbReference type="PANTHER" id="PTHR31338">
    <property type="entry name" value="POLYKETIDE CYCLASE/DEHYDRASE AND LIPID TRANSPORT SUPERFAMILY PROTEIN"/>
    <property type="match status" value="1"/>
</dbReference>
<dbReference type="SUPFAM" id="SSF55961">
    <property type="entry name" value="Bet v1-like"/>
    <property type="match status" value="1"/>
</dbReference>
<proteinExistence type="inferred from homology"/>
<dbReference type="InterPro" id="IPR023393">
    <property type="entry name" value="START-like_dom_sf"/>
</dbReference>
<accession>A0ABD2Y4U7</accession>
<dbReference type="Proteomes" id="UP001630127">
    <property type="component" value="Unassembled WGS sequence"/>
</dbReference>